<accession>A0A1I5AXB5</accession>
<name>A0A1I5AXB5_9FLAO</name>
<sequence length="98" mass="11033">MPGVKKTVYILAFLFVTFLATPTLVVLIDKSADVSMAFSVNEEESSKTQINLEFHLEDSHSNYDSIHFLQEQKNPGHYYAEAYPVVCIDVISPPPKQV</sequence>
<evidence type="ECO:0000313" key="1">
    <source>
        <dbReference type="EMBL" id="SFN67021.1"/>
    </source>
</evidence>
<keyword evidence="2" id="KW-1185">Reference proteome</keyword>
<protein>
    <submittedName>
        <fullName evidence="1">Uncharacterized protein</fullName>
    </submittedName>
</protein>
<proteinExistence type="predicted"/>
<dbReference type="EMBL" id="FOVL01000012">
    <property type="protein sequence ID" value="SFN67021.1"/>
    <property type="molecule type" value="Genomic_DNA"/>
</dbReference>
<gene>
    <name evidence="1" type="ORF">SAMN05660413_02074</name>
</gene>
<dbReference type="AlphaFoldDB" id="A0A1I5AXB5"/>
<organism evidence="1 2">
    <name type="scientific">Salegentibacter flavus</name>
    <dbReference type="NCBI Taxonomy" id="287099"/>
    <lineage>
        <taxon>Bacteria</taxon>
        <taxon>Pseudomonadati</taxon>
        <taxon>Bacteroidota</taxon>
        <taxon>Flavobacteriia</taxon>
        <taxon>Flavobacteriales</taxon>
        <taxon>Flavobacteriaceae</taxon>
        <taxon>Salegentibacter</taxon>
    </lineage>
</organism>
<dbReference type="Proteomes" id="UP000199153">
    <property type="component" value="Unassembled WGS sequence"/>
</dbReference>
<reference evidence="1 2" key="1">
    <citation type="submission" date="2016-10" db="EMBL/GenBank/DDBJ databases">
        <authorList>
            <person name="de Groot N.N."/>
        </authorList>
    </citation>
    <scope>NUCLEOTIDE SEQUENCE [LARGE SCALE GENOMIC DNA]</scope>
    <source>
        <strain evidence="1 2">DSM 17794</strain>
    </source>
</reference>
<dbReference type="STRING" id="287099.SAMN05660413_02074"/>
<evidence type="ECO:0000313" key="2">
    <source>
        <dbReference type="Proteomes" id="UP000199153"/>
    </source>
</evidence>